<evidence type="ECO:0000256" key="4">
    <source>
        <dbReference type="SAM" id="MobiDB-lite"/>
    </source>
</evidence>
<gene>
    <name evidence="7" type="ORF">WR25_00033</name>
</gene>
<evidence type="ECO:0000256" key="2">
    <source>
        <dbReference type="ARBA" id="ARBA00022737"/>
    </source>
</evidence>
<keyword evidence="5" id="KW-0812">Transmembrane</keyword>
<comment type="caution">
    <text evidence="7">The sequence shown here is derived from an EMBL/GenBank/DDBJ whole genome shotgun (WGS) entry which is preliminary data.</text>
</comment>
<dbReference type="SMART" id="SM01088">
    <property type="entry name" value="Col_cuticle_N"/>
    <property type="match status" value="1"/>
</dbReference>
<dbReference type="OrthoDB" id="5867987at2759"/>
<dbReference type="PANTHER" id="PTHR24637:SF372">
    <property type="entry name" value="NEMATODE CUTICLE COLLAGEN N-TERMINAL DOMAIN-CONTAINING PROTEIN"/>
    <property type="match status" value="1"/>
</dbReference>
<protein>
    <recommendedName>
        <fullName evidence="6">Nematode cuticle collagen N-terminal domain-containing protein</fullName>
    </recommendedName>
</protein>
<dbReference type="AlphaFoldDB" id="A0A2A2KEA7"/>
<dbReference type="STRING" id="2018661.A0A2A2KEA7"/>
<keyword evidence="8" id="KW-1185">Reference proteome</keyword>
<dbReference type="InterPro" id="IPR002486">
    <property type="entry name" value="Col_cuticle_N"/>
</dbReference>
<organism evidence="7 8">
    <name type="scientific">Diploscapter pachys</name>
    <dbReference type="NCBI Taxonomy" id="2018661"/>
    <lineage>
        <taxon>Eukaryota</taxon>
        <taxon>Metazoa</taxon>
        <taxon>Ecdysozoa</taxon>
        <taxon>Nematoda</taxon>
        <taxon>Chromadorea</taxon>
        <taxon>Rhabditida</taxon>
        <taxon>Rhabditina</taxon>
        <taxon>Rhabditomorpha</taxon>
        <taxon>Rhabditoidea</taxon>
        <taxon>Rhabditidae</taxon>
        <taxon>Diploscapter</taxon>
    </lineage>
</organism>
<name>A0A2A2KEA7_9BILA</name>
<evidence type="ECO:0000256" key="1">
    <source>
        <dbReference type="ARBA" id="ARBA00011518"/>
    </source>
</evidence>
<dbReference type="Pfam" id="PF01484">
    <property type="entry name" value="Col_cuticle_N"/>
    <property type="match status" value="1"/>
</dbReference>
<dbReference type="EMBL" id="LIAE01008837">
    <property type="protein sequence ID" value="PAV72208.1"/>
    <property type="molecule type" value="Genomic_DNA"/>
</dbReference>
<feature type="region of interest" description="Disordered" evidence="4">
    <location>
        <begin position="104"/>
        <end position="140"/>
    </location>
</feature>
<evidence type="ECO:0000256" key="5">
    <source>
        <dbReference type="SAM" id="Phobius"/>
    </source>
</evidence>
<comment type="subunit">
    <text evidence="1">Collagen polypeptide chains are complexed within the cuticle by disulfide bonds and other types of covalent cross-links.</text>
</comment>
<evidence type="ECO:0000256" key="3">
    <source>
        <dbReference type="ARBA" id="ARBA00023157"/>
    </source>
</evidence>
<feature type="domain" description="Nematode cuticle collagen N-terminal" evidence="6">
    <location>
        <begin position="15"/>
        <end position="67"/>
    </location>
</feature>
<reference evidence="7 8" key="1">
    <citation type="journal article" date="2017" name="Curr. Biol.">
        <title>Genome architecture and evolution of a unichromosomal asexual nematode.</title>
        <authorList>
            <person name="Fradin H."/>
            <person name="Zegar C."/>
            <person name="Gutwein M."/>
            <person name="Lucas J."/>
            <person name="Kovtun M."/>
            <person name="Corcoran D."/>
            <person name="Baugh L.R."/>
            <person name="Kiontke K."/>
            <person name="Gunsalus K."/>
            <person name="Fitch D.H."/>
            <person name="Piano F."/>
        </authorList>
    </citation>
    <scope>NUCLEOTIDE SEQUENCE [LARGE SCALE GENOMIC DNA]</scope>
    <source>
        <strain evidence="7">PF1309</strain>
    </source>
</reference>
<evidence type="ECO:0000313" key="8">
    <source>
        <dbReference type="Proteomes" id="UP000218231"/>
    </source>
</evidence>
<accession>A0A2A2KEA7</accession>
<keyword evidence="3" id="KW-1015">Disulfide bond</keyword>
<feature type="compositionally biased region" description="Polar residues" evidence="4">
    <location>
        <begin position="121"/>
        <end position="140"/>
    </location>
</feature>
<proteinExistence type="predicted"/>
<evidence type="ECO:0000259" key="6">
    <source>
        <dbReference type="SMART" id="SM01088"/>
    </source>
</evidence>
<dbReference type="Proteomes" id="UP000218231">
    <property type="component" value="Unassembled WGS sequence"/>
</dbReference>
<feature type="transmembrane region" description="Helical" evidence="5">
    <location>
        <begin position="16"/>
        <end position="41"/>
    </location>
</feature>
<keyword evidence="5" id="KW-1133">Transmembrane helix</keyword>
<keyword evidence="5" id="KW-0472">Membrane</keyword>
<keyword evidence="2" id="KW-0677">Repeat</keyword>
<evidence type="ECO:0000313" key="7">
    <source>
        <dbReference type="EMBL" id="PAV72208.1"/>
    </source>
</evidence>
<dbReference type="PANTHER" id="PTHR24637">
    <property type="entry name" value="COLLAGEN"/>
    <property type="match status" value="1"/>
</dbReference>
<dbReference type="GO" id="GO:0042302">
    <property type="term" value="F:structural constituent of cuticle"/>
    <property type="evidence" value="ECO:0007669"/>
    <property type="project" value="InterPro"/>
</dbReference>
<sequence length="191" mass="21048">MEDKRKLIEAESVKKFAFFGVDVSTIATLTAIVAVTLLCVYMQNVQSGLQDEITFCRIRSQSLRGEFTKAILKIIKKAIESLEKEEKTREKRQAYQCCSCGVGPAGPDPTDSQEPMEDQDLQASQDQMLQMTTSSPDLRTSASNAQLDKYAFILKSITLDKLILNRTLAGPAGPKGPPGIPGELYVTLTHF</sequence>